<accession>A0A9P5T8C6</accession>
<dbReference type="GO" id="GO:0016788">
    <property type="term" value="F:hydrolase activity, acting on ester bonds"/>
    <property type="evidence" value="ECO:0007669"/>
    <property type="project" value="TreeGrafter"/>
</dbReference>
<feature type="transmembrane region" description="Helical" evidence="7">
    <location>
        <begin position="160"/>
        <end position="180"/>
    </location>
</feature>
<evidence type="ECO:0000256" key="3">
    <source>
        <dbReference type="ARBA" id="ARBA00022692"/>
    </source>
</evidence>
<evidence type="ECO:0000313" key="9">
    <source>
        <dbReference type="EMBL" id="KAF8478898.1"/>
    </source>
</evidence>
<dbReference type="Pfam" id="PF04080">
    <property type="entry name" value="Per1"/>
    <property type="match status" value="1"/>
</dbReference>
<dbReference type="PROSITE" id="PS51257">
    <property type="entry name" value="PROKAR_LIPOPROTEIN"/>
    <property type="match status" value="1"/>
</dbReference>
<reference evidence="9" key="1">
    <citation type="submission" date="2019-10" db="EMBL/GenBank/DDBJ databases">
        <authorList>
            <consortium name="DOE Joint Genome Institute"/>
            <person name="Kuo A."/>
            <person name="Miyauchi S."/>
            <person name="Kiss E."/>
            <person name="Drula E."/>
            <person name="Kohler A."/>
            <person name="Sanchez-Garcia M."/>
            <person name="Andreopoulos B."/>
            <person name="Barry K.W."/>
            <person name="Bonito G."/>
            <person name="Buee M."/>
            <person name="Carver A."/>
            <person name="Chen C."/>
            <person name="Cichocki N."/>
            <person name="Clum A."/>
            <person name="Culley D."/>
            <person name="Crous P.W."/>
            <person name="Fauchery L."/>
            <person name="Girlanda M."/>
            <person name="Hayes R."/>
            <person name="Keri Z."/>
            <person name="LaButti K."/>
            <person name="Lipzen A."/>
            <person name="Lombard V."/>
            <person name="Magnuson J."/>
            <person name="Maillard F."/>
            <person name="Morin E."/>
            <person name="Murat C."/>
            <person name="Nolan M."/>
            <person name="Ohm R."/>
            <person name="Pangilinan J."/>
            <person name="Pereira M."/>
            <person name="Perotto S."/>
            <person name="Peter M."/>
            <person name="Riley R."/>
            <person name="Sitrit Y."/>
            <person name="Stielow B."/>
            <person name="Szollosi G."/>
            <person name="Zifcakova L."/>
            <person name="Stursova M."/>
            <person name="Spatafora J.W."/>
            <person name="Tedersoo L."/>
            <person name="Vaario L.-M."/>
            <person name="Yamada A."/>
            <person name="Yan M."/>
            <person name="Wang P."/>
            <person name="Xu J."/>
            <person name="Bruns T."/>
            <person name="Baldrian P."/>
            <person name="Vilgalys R."/>
            <person name="Henrissat B."/>
            <person name="Grigoriev I.V."/>
            <person name="Hibbett D."/>
            <person name="Nagy L.G."/>
            <person name="Martin F.M."/>
        </authorList>
    </citation>
    <scope>NUCLEOTIDE SEQUENCE</scope>
    <source>
        <strain evidence="9">Prilba</strain>
    </source>
</reference>
<gene>
    <name evidence="9" type="ORF">DFH94DRAFT_31188</name>
</gene>
<dbReference type="AlphaFoldDB" id="A0A9P5T8C6"/>
<keyword evidence="2 7" id="KW-0337">GPI-anchor biosynthesis</keyword>
<protein>
    <recommendedName>
        <fullName evidence="7">Post-GPI attachment to proteins factor 3</fullName>
    </recommendedName>
</protein>
<feature type="transmembrane region" description="Helical" evidence="7">
    <location>
        <begin position="257"/>
        <end position="280"/>
    </location>
</feature>
<organism evidence="9 10">
    <name type="scientific">Russula ochroleuca</name>
    <dbReference type="NCBI Taxonomy" id="152965"/>
    <lineage>
        <taxon>Eukaryota</taxon>
        <taxon>Fungi</taxon>
        <taxon>Dikarya</taxon>
        <taxon>Basidiomycota</taxon>
        <taxon>Agaricomycotina</taxon>
        <taxon>Agaricomycetes</taxon>
        <taxon>Russulales</taxon>
        <taxon>Russulaceae</taxon>
        <taxon>Russula</taxon>
    </lineage>
</organism>
<evidence type="ECO:0000256" key="5">
    <source>
        <dbReference type="ARBA" id="ARBA00022989"/>
    </source>
</evidence>
<evidence type="ECO:0000256" key="7">
    <source>
        <dbReference type="RuleBase" id="RU365066"/>
    </source>
</evidence>
<keyword evidence="5 7" id="KW-1133">Transmembrane helix</keyword>
<feature type="transmembrane region" description="Helical" evidence="7">
    <location>
        <begin position="301"/>
        <end position="320"/>
    </location>
</feature>
<feature type="region of interest" description="Disordered" evidence="8">
    <location>
        <begin position="47"/>
        <end position="71"/>
    </location>
</feature>
<evidence type="ECO:0000256" key="2">
    <source>
        <dbReference type="ARBA" id="ARBA00022502"/>
    </source>
</evidence>
<feature type="transmembrane region" description="Helical" evidence="7">
    <location>
        <begin position="192"/>
        <end position="211"/>
    </location>
</feature>
<dbReference type="GO" id="GO:0005789">
    <property type="term" value="C:endoplasmic reticulum membrane"/>
    <property type="evidence" value="ECO:0007669"/>
    <property type="project" value="UniProtKB-SubCell"/>
</dbReference>
<dbReference type="OrthoDB" id="419770at2759"/>
<feature type="signal peptide" evidence="7">
    <location>
        <begin position="1"/>
        <end position="20"/>
    </location>
</feature>
<keyword evidence="10" id="KW-1185">Reference proteome</keyword>
<comment type="caution">
    <text evidence="9">The sequence shown here is derived from an EMBL/GenBank/DDBJ whole genome shotgun (WGS) entry which is preliminary data.</text>
</comment>
<name>A0A9P5T8C6_9AGAM</name>
<feature type="transmembrane region" description="Helical" evidence="7">
    <location>
        <begin position="332"/>
        <end position="350"/>
    </location>
</feature>
<proteinExistence type="inferred from homology"/>
<comment type="subcellular location">
    <subcellularLocation>
        <location evidence="1">Endomembrane system</location>
        <topology evidence="1">Multi-pass membrane protein</topology>
    </subcellularLocation>
    <subcellularLocation>
        <location evidence="7">Endoplasmic reticulum membrane</location>
        <topology evidence="7">Multi-pass membrane protein</topology>
    </subcellularLocation>
</comment>
<dbReference type="Proteomes" id="UP000759537">
    <property type="component" value="Unassembled WGS sequence"/>
</dbReference>
<dbReference type="EMBL" id="WHVB01000010">
    <property type="protein sequence ID" value="KAF8478898.1"/>
    <property type="molecule type" value="Genomic_DNA"/>
</dbReference>
<dbReference type="GO" id="GO:0006506">
    <property type="term" value="P:GPI anchor biosynthetic process"/>
    <property type="evidence" value="ECO:0007669"/>
    <property type="project" value="UniProtKB-KW"/>
</dbReference>
<dbReference type="PANTHER" id="PTHR13148:SF0">
    <property type="entry name" value="POST-GPI ATTACHMENT TO PROTEINS FACTOR 3"/>
    <property type="match status" value="1"/>
</dbReference>
<evidence type="ECO:0000256" key="1">
    <source>
        <dbReference type="ARBA" id="ARBA00004127"/>
    </source>
</evidence>
<evidence type="ECO:0000256" key="6">
    <source>
        <dbReference type="ARBA" id="ARBA00023136"/>
    </source>
</evidence>
<evidence type="ECO:0000256" key="4">
    <source>
        <dbReference type="ARBA" id="ARBA00022729"/>
    </source>
</evidence>
<keyword evidence="4 7" id="KW-0732">Signal</keyword>
<comment type="caution">
    <text evidence="7">Lacks conserved residue(s) required for the propagation of feature annotation.</text>
</comment>
<dbReference type="InterPro" id="IPR007217">
    <property type="entry name" value="Per1-like"/>
</dbReference>
<keyword evidence="3 7" id="KW-0812">Transmembrane</keyword>
<evidence type="ECO:0000313" key="10">
    <source>
        <dbReference type="Proteomes" id="UP000759537"/>
    </source>
</evidence>
<comment type="similarity">
    <text evidence="7">Belongs to the PGAP3 family.</text>
</comment>
<reference evidence="9" key="2">
    <citation type="journal article" date="2020" name="Nat. Commun.">
        <title>Large-scale genome sequencing of mycorrhizal fungi provides insights into the early evolution of symbiotic traits.</title>
        <authorList>
            <person name="Miyauchi S."/>
            <person name="Kiss E."/>
            <person name="Kuo A."/>
            <person name="Drula E."/>
            <person name="Kohler A."/>
            <person name="Sanchez-Garcia M."/>
            <person name="Morin E."/>
            <person name="Andreopoulos B."/>
            <person name="Barry K.W."/>
            <person name="Bonito G."/>
            <person name="Buee M."/>
            <person name="Carver A."/>
            <person name="Chen C."/>
            <person name="Cichocki N."/>
            <person name="Clum A."/>
            <person name="Culley D."/>
            <person name="Crous P.W."/>
            <person name="Fauchery L."/>
            <person name="Girlanda M."/>
            <person name="Hayes R.D."/>
            <person name="Keri Z."/>
            <person name="LaButti K."/>
            <person name="Lipzen A."/>
            <person name="Lombard V."/>
            <person name="Magnuson J."/>
            <person name="Maillard F."/>
            <person name="Murat C."/>
            <person name="Nolan M."/>
            <person name="Ohm R.A."/>
            <person name="Pangilinan J."/>
            <person name="Pereira M.F."/>
            <person name="Perotto S."/>
            <person name="Peter M."/>
            <person name="Pfister S."/>
            <person name="Riley R."/>
            <person name="Sitrit Y."/>
            <person name="Stielow J.B."/>
            <person name="Szollosi G."/>
            <person name="Zifcakova L."/>
            <person name="Stursova M."/>
            <person name="Spatafora J.W."/>
            <person name="Tedersoo L."/>
            <person name="Vaario L.M."/>
            <person name="Yamada A."/>
            <person name="Yan M."/>
            <person name="Wang P."/>
            <person name="Xu J."/>
            <person name="Bruns T."/>
            <person name="Baldrian P."/>
            <person name="Vilgalys R."/>
            <person name="Dunand C."/>
            <person name="Henrissat B."/>
            <person name="Grigoriev I.V."/>
            <person name="Hibbett D."/>
            <person name="Nagy L.G."/>
            <person name="Martin F.M."/>
        </authorList>
    </citation>
    <scope>NUCLEOTIDE SEQUENCE</scope>
    <source>
        <strain evidence="9">Prilba</strain>
    </source>
</reference>
<dbReference type="PANTHER" id="PTHR13148">
    <property type="entry name" value="PER1-RELATED"/>
    <property type="match status" value="1"/>
</dbReference>
<feature type="chain" id="PRO_5040548075" description="Post-GPI attachment to proteins factor 3" evidence="7">
    <location>
        <begin position="21"/>
        <end position="364"/>
    </location>
</feature>
<keyword evidence="7" id="KW-0256">Endoplasmic reticulum</keyword>
<sequence>MRFYFLPLVIAITCITTACASSGDRSVVFQRCLDKCTRQSCTATTANANANNGSRDRSSSVTPPAMRAQQQEQPMMPLALRLTRWTCADNCKYTCMHALTDLAEESGVRMEQYYGKWPFWRYAGMQEPASVAFSVANLLMHVLGADWLRRGVHPAHPMRPFYRTWAYVSINAWVWSAVFHTRDTPLTEKLDYFSAALVILYALYMTGVRLFHLYPGTPAFPGRSGRRRAFFHSWRAIAAVAYVAHISYLGMAQRFDYTYNVMFNLILGLIHHVLWLQFALPGSSPLARYAAMPGSYRPAHAGTAAMTVALTTAATAFELFDFPPWARVLDAHALWHLATAPLAVLWYDFLITDAQDAGWRGQRQ</sequence>
<evidence type="ECO:0000256" key="8">
    <source>
        <dbReference type="SAM" id="MobiDB-lite"/>
    </source>
</evidence>
<keyword evidence="6 7" id="KW-0472">Membrane</keyword>
<feature type="transmembrane region" description="Helical" evidence="7">
    <location>
        <begin position="232"/>
        <end position="251"/>
    </location>
</feature>
<comment type="function">
    <text evidence="7">Involved in the lipid remodeling steps of GPI-anchor maturation.</text>
</comment>